<organism evidence="3 4">
    <name type="scientific">Streptomyces tardus</name>
    <dbReference type="NCBI Taxonomy" id="2780544"/>
    <lineage>
        <taxon>Bacteria</taxon>
        <taxon>Bacillati</taxon>
        <taxon>Actinomycetota</taxon>
        <taxon>Actinomycetes</taxon>
        <taxon>Kitasatosporales</taxon>
        <taxon>Streptomycetaceae</taxon>
        <taxon>Streptomyces</taxon>
    </lineage>
</organism>
<accession>A0A949JBA7</accession>
<sequence>MRSRRVRERIRDRGRAAAGEPDRGQATVEFLGMLPLILLVLVLCWQFVLVGYTFVLAGNAADKGARAAAVGGDCQGAATEDLPQAWASGAEVSCQEAEFGQLAKATVGLKVPVLFPGTVSFPMTVTGTGGAPSEAEE</sequence>
<comment type="caution">
    <text evidence="3">The sequence shown here is derived from an EMBL/GenBank/DDBJ whole genome shotgun (WGS) entry which is preliminary data.</text>
</comment>
<dbReference type="Proteomes" id="UP000694501">
    <property type="component" value="Unassembled WGS sequence"/>
</dbReference>
<keyword evidence="1" id="KW-1133">Transmembrane helix</keyword>
<gene>
    <name evidence="3" type="ORF">JGS22_002945</name>
</gene>
<proteinExistence type="predicted"/>
<name>A0A949JBA7_9ACTN</name>
<dbReference type="RefSeq" id="WP_216814820.1">
    <property type="nucleotide sequence ID" value="NZ_JAELVF020000001.1"/>
</dbReference>
<dbReference type="EMBL" id="JAELVF020000001">
    <property type="protein sequence ID" value="MBU7596621.1"/>
    <property type="molecule type" value="Genomic_DNA"/>
</dbReference>
<keyword evidence="4" id="KW-1185">Reference proteome</keyword>
<evidence type="ECO:0000313" key="4">
    <source>
        <dbReference type="Proteomes" id="UP000694501"/>
    </source>
</evidence>
<feature type="domain" description="TadE-like" evidence="2">
    <location>
        <begin position="24"/>
        <end position="66"/>
    </location>
</feature>
<dbReference type="AlphaFoldDB" id="A0A949JBA7"/>
<dbReference type="Pfam" id="PF07811">
    <property type="entry name" value="TadE"/>
    <property type="match status" value="1"/>
</dbReference>
<evidence type="ECO:0000313" key="3">
    <source>
        <dbReference type="EMBL" id="MBU7596621.1"/>
    </source>
</evidence>
<evidence type="ECO:0000259" key="2">
    <source>
        <dbReference type="Pfam" id="PF07811"/>
    </source>
</evidence>
<evidence type="ECO:0000256" key="1">
    <source>
        <dbReference type="SAM" id="Phobius"/>
    </source>
</evidence>
<keyword evidence="1" id="KW-0472">Membrane</keyword>
<feature type="transmembrane region" description="Helical" evidence="1">
    <location>
        <begin position="30"/>
        <end position="55"/>
    </location>
</feature>
<reference evidence="3" key="1">
    <citation type="submission" date="2021-06" db="EMBL/GenBank/DDBJ databases">
        <title>Sequencing of actinobacteria type strains.</title>
        <authorList>
            <person name="Nguyen G.-S."/>
            <person name="Wentzel A."/>
        </authorList>
    </citation>
    <scope>NUCLEOTIDE SEQUENCE</scope>
    <source>
        <strain evidence="3">P38-E01</strain>
    </source>
</reference>
<keyword evidence="1" id="KW-0812">Transmembrane</keyword>
<dbReference type="InterPro" id="IPR012495">
    <property type="entry name" value="TadE-like_dom"/>
</dbReference>
<protein>
    <submittedName>
        <fullName evidence="3">Pilus assembly protein</fullName>
    </submittedName>
</protein>